<dbReference type="OrthoDB" id="2194824at2"/>
<dbReference type="InParanoid" id="A0A5R8Q9B1"/>
<accession>A0A5R8Q9B1</accession>
<gene>
    <name evidence="1" type="ORF">FEZ08_08940</name>
</gene>
<evidence type="ECO:0000313" key="1">
    <source>
        <dbReference type="EMBL" id="TLG72504.1"/>
    </source>
</evidence>
<reference evidence="1 2" key="1">
    <citation type="submission" date="2019-05" db="EMBL/GenBank/DDBJ databases">
        <title>Culicoidintestinum kansasii gen. nov., sp. nov. from the gastrointestinal tract of the biting midge, Culicoides sonorensis.</title>
        <authorList>
            <person name="Neupane S."/>
            <person name="Ghosh A."/>
            <person name="Gunther S."/>
            <person name="Martin K."/>
            <person name="Zurek L."/>
        </authorList>
    </citation>
    <scope>NUCLEOTIDE SEQUENCE [LARGE SCALE GENOMIC DNA]</scope>
    <source>
        <strain evidence="1 2">CS-1</strain>
    </source>
</reference>
<dbReference type="AlphaFoldDB" id="A0A5R8Q9B1"/>
<comment type="caution">
    <text evidence="1">The sequence shown here is derived from an EMBL/GenBank/DDBJ whole genome shotgun (WGS) entry which is preliminary data.</text>
</comment>
<proteinExistence type="predicted"/>
<sequence length="118" mass="13470">MPEIYEQINQLISNITGVHGKEYTIGKFTGLGWLNFHYVCSTYDGPYPRISLKQYEKTVNVYYALWEDGQGVVEGYKDVFGKSNVGKNCIRIRKLDEQKIAALEELTRIALTKGTETI</sequence>
<organism evidence="1 2">
    <name type="scientific">Culicoidibacter larvae</name>
    <dbReference type="NCBI Taxonomy" id="2579976"/>
    <lineage>
        <taxon>Bacteria</taxon>
        <taxon>Bacillati</taxon>
        <taxon>Bacillota</taxon>
        <taxon>Culicoidibacteria</taxon>
        <taxon>Culicoidibacterales</taxon>
        <taxon>Culicoidibacteraceae</taxon>
        <taxon>Culicoidibacter</taxon>
    </lineage>
</organism>
<keyword evidence="2" id="KW-1185">Reference proteome</keyword>
<evidence type="ECO:0000313" key="2">
    <source>
        <dbReference type="Proteomes" id="UP000306912"/>
    </source>
</evidence>
<name>A0A5R8Q9B1_9FIRM</name>
<protein>
    <recommendedName>
        <fullName evidence="3">DUF1801 domain-containing protein</fullName>
    </recommendedName>
</protein>
<evidence type="ECO:0008006" key="3">
    <source>
        <dbReference type="Google" id="ProtNLM"/>
    </source>
</evidence>
<dbReference type="RefSeq" id="WP_138191532.1">
    <property type="nucleotide sequence ID" value="NZ_VBWP01000008.1"/>
</dbReference>
<dbReference type="Proteomes" id="UP000306912">
    <property type="component" value="Unassembled WGS sequence"/>
</dbReference>
<dbReference type="EMBL" id="VBWP01000008">
    <property type="protein sequence ID" value="TLG72504.1"/>
    <property type="molecule type" value="Genomic_DNA"/>
</dbReference>